<keyword evidence="3" id="KW-1185">Reference proteome</keyword>
<evidence type="ECO:0000256" key="1">
    <source>
        <dbReference type="SAM" id="MobiDB-lite"/>
    </source>
</evidence>
<reference evidence="2" key="1">
    <citation type="journal article" date="2020" name="Stud. Mycol.">
        <title>101 Dothideomycetes genomes: a test case for predicting lifestyles and emergence of pathogens.</title>
        <authorList>
            <person name="Haridas S."/>
            <person name="Albert R."/>
            <person name="Binder M."/>
            <person name="Bloem J."/>
            <person name="Labutti K."/>
            <person name="Salamov A."/>
            <person name="Andreopoulos B."/>
            <person name="Baker S."/>
            <person name="Barry K."/>
            <person name="Bills G."/>
            <person name="Bluhm B."/>
            <person name="Cannon C."/>
            <person name="Castanera R."/>
            <person name="Culley D."/>
            <person name="Daum C."/>
            <person name="Ezra D."/>
            <person name="Gonzalez J."/>
            <person name="Henrissat B."/>
            <person name="Kuo A."/>
            <person name="Liang C."/>
            <person name="Lipzen A."/>
            <person name="Lutzoni F."/>
            <person name="Magnuson J."/>
            <person name="Mondo S."/>
            <person name="Nolan M."/>
            <person name="Ohm R."/>
            <person name="Pangilinan J."/>
            <person name="Park H.-J."/>
            <person name="Ramirez L."/>
            <person name="Alfaro M."/>
            <person name="Sun H."/>
            <person name="Tritt A."/>
            <person name="Yoshinaga Y."/>
            <person name="Zwiers L.-H."/>
            <person name="Turgeon B."/>
            <person name="Goodwin S."/>
            <person name="Spatafora J."/>
            <person name="Crous P."/>
            <person name="Grigoriev I."/>
        </authorList>
    </citation>
    <scope>NUCLEOTIDE SEQUENCE</scope>
    <source>
        <strain evidence="2">CBS 115976</strain>
    </source>
</reference>
<dbReference type="OrthoDB" id="3795704at2759"/>
<evidence type="ECO:0000313" key="3">
    <source>
        <dbReference type="Proteomes" id="UP000799302"/>
    </source>
</evidence>
<proteinExistence type="predicted"/>
<name>A0A6A6UP94_9PEZI</name>
<sequence>MKTAQSVNTREDTSIAFSLLHGKERLLPPLTRNLIAQKTYVYVRWLIDGEFVKTWEPRTELQVRYGAKLANDIIFTAAKEQEERYSDAKTGKRRASSRSPSVGLADGAVREEREKSLEAERKRGTRETTP</sequence>
<dbReference type="Proteomes" id="UP000799302">
    <property type="component" value="Unassembled WGS sequence"/>
</dbReference>
<accession>A0A6A6UP94</accession>
<feature type="region of interest" description="Disordered" evidence="1">
    <location>
        <begin position="81"/>
        <end position="130"/>
    </location>
</feature>
<feature type="compositionally biased region" description="Basic and acidic residues" evidence="1">
    <location>
        <begin position="108"/>
        <end position="130"/>
    </location>
</feature>
<gene>
    <name evidence="2" type="ORF">BT63DRAFT_421101</name>
</gene>
<dbReference type="AlphaFoldDB" id="A0A6A6UP94"/>
<organism evidence="2 3">
    <name type="scientific">Microthyrium microscopicum</name>
    <dbReference type="NCBI Taxonomy" id="703497"/>
    <lineage>
        <taxon>Eukaryota</taxon>
        <taxon>Fungi</taxon>
        <taxon>Dikarya</taxon>
        <taxon>Ascomycota</taxon>
        <taxon>Pezizomycotina</taxon>
        <taxon>Dothideomycetes</taxon>
        <taxon>Dothideomycetes incertae sedis</taxon>
        <taxon>Microthyriales</taxon>
        <taxon>Microthyriaceae</taxon>
        <taxon>Microthyrium</taxon>
    </lineage>
</organism>
<dbReference type="EMBL" id="MU004231">
    <property type="protein sequence ID" value="KAF2672908.1"/>
    <property type="molecule type" value="Genomic_DNA"/>
</dbReference>
<protein>
    <submittedName>
        <fullName evidence="2">Uncharacterized protein</fullName>
    </submittedName>
</protein>
<evidence type="ECO:0000313" key="2">
    <source>
        <dbReference type="EMBL" id="KAF2672908.1"/>
    </source>
</evidence>
<feature type="compositionally biased region" description="Basic and acidic residues" evidence="1">
    <location>
        <begin position="81"/>
        <end position="90"/>
    </location>
</feature>